<dbReference type="Proteomes" id="UP000176510">
    <property type="component" value="Unassembled WGS sequence"/>
</dbReference>
<dbReference type="SUPFAM" id="SSF53756">
    <property type="entry name" value="UDP-Glycosyltransferase/glycogen phosphorylase"/>
    <property type="match status" value="1"/>
</dbReference>
<dbReference type="EMBL" id="MHQR01000012">
    <property type="protein sequence ID" value="OHA07821.1"/>
    <property type="molecule type" value="Genomic_DNA"/>
</dbReference>
<dbReference type="CDD" id="cd03801">
    <property type="entry name" value="GT4_PimA-like"/>
    <property type="match status" value="1"/>
</dbReference>
<name>A0A1G2LAF8_9BACT</name>
<protein>
    <recommendedName>
        <fullName evidence="1">Glycosyl transferase family 1 domain-containing protein</fullName>
    </recommendedName>
</protein>
<dbReference type="AlphaFoldDB" id="A0A1G2LAF8"/>
<evidence type="ECO:0000313" key="3">
    <source>
        <dbReference type="Proteomes" id="UP000176510"/>
    </source>
</evidence>
<evidence type="ECO:0000313" key="2">
    <source>
        <dbReference type="EMBL" id="OHA07821.1"/>
    </source>
</evidence>
<dbReference type="Pfam" id="PF00534">
    <property type="entry name" value="Glycos_transf_1"/>
    <property type="match status" value="1"/>
</dbReference>
<organism evidence="2 3">
    <name type="scientific">Candidatus Sungbacteria bacterium RIFCSPLOWO2_01_FULL_54_21</name>
    <dbReference type="NCBI Taxonomy" id="1802279"/>
    <lineage>
        <taxon>Bacteria</taxon>
        <taxon>Candidatus Sungiibacteriota</taxon>
    </lineage>
</organism>
<feature type="domain" description="Glycosyl transferase family 1" evidence="1">
    <location>
        <begin position="158"/>
        <end position="321"/>
    </location>
</feature>
<dbReference type="STRING" id="1802279.A3B34_02160"/>
<dbReference type="InterPro" id="IPR001296">
    <property type="entry name" value="Glyco_trans_1"/>
</dbReference>
<reference evidence="2 3" key="1">
    <citation type="journal article" date="2016" name="Nat. Commun.">
        <title>Thousands of microbial genomes shed light on interconnected biogeochemical processes in an aquifer system.</title>
        <authorList>
            <person name="Anantharaman K."/>
            <person name="Brown C.T."/>
            <person name="Hug L.A."/>
            <person name="Sharon I."/>
            <person name="Castelle C.J."/>
            <person name="Probst A.J."/>
            <person name="Thomas B.C."/>
            <person name="Singh A."/>
            <person name="Wilkins M.J."/>
            <person name="Karaoz U."/>
            <person name="Brodie E.L."/>
            <person name="Williams K.H."/>
            <person name="Hubbard S.S."/>
            <person name="Banfield J.F."/>
        </authorList>
    </citation>
    <scope>NUCLEOTIDE SEQUENCE [LARGE SCALE GENOMIC DNA]</scope>
</reference>
<proteinExistence type="predicted"/>
<dbReference type="Gene3D" id="3.40.50.2000">
    <property type="entry name" value="Glycogen Phosphorylase B"/>
    <property type="match status" value="2"/>
</dbReference>
<accession>A0A1G2LAF8</accession>
<sequence length="344" mass="38381">MTVCYFGIYDPVFGRNRVYRKGLTENGHAVLDCLDRSRGITKFWRLWRKHRALPPYDVMVVGYPGHLIVPFAKLIARGPVVADLLGSLEDAETLSHGAGFWRRVKSALIDRLAVYFADIVLLESEAQESFFENKFGSSGKYRVLYTGADDSVFRCDSERIEERFVVLFRGRLTPESGILHVLEAARLLKNDPLITFRIVGAGPLLSRARETITKANLMNVELITERLSEERLRALMCEAALSLGQLSDNPRLSRTIPHKAFESFALGIPYLSGDTPAIREAVRDGETGFLVPSVSPEALAKKIQELRANPALLRRVGEAANTEFTSRFSPGALADALLSMLRKN</sequence>
<dbReference type="PANTHER" id="PTHR12526">
    <property type="entry name" value="GLYCOSYLTRANSFERASE"/>
    <property type="match status" value="1"/>
</dbReference>
<evidence type="ECO:0000259" key="1">
    <source>
        <dbReference type="Pfam" id="PF00534"/>
    </source>
</evidence>
<gene>
    <name evidence="2" type="ORF">A3B34_02160</name>
</gene>
<comment type="caution">
    <text evidence="2">The sequence shown here is derived from an EMBL/GenBank/DDBJ whole genome shotgun (WGS) entry which is preliminary data.</text>
</comment>
<dbReference type="GO" id="GO:0016757">
    <property type="term" value="F:glycosyltransferase activity"/>
    <property type="evidence" value="ECO:0007669"/>
    <property type="project" value="InterPro"/>
</dbReference>